<dbReference type="InterPro" id="IPR044574">
    <property type="entry name" value="ARIP4-like"/>
</dbReference>
<evidence type="ECO:0000259" key="11">
    <source>
        <dbReference type="SMART" id="SM00487"/>
    </source>
</evidence>
<feature type="region of interest" description="Disordered" evidence="10">
    <location>
        <begin position="878"/>
        <end position="914"/>
    </location>
</feature>
<dbReference type="InterPro" id="IPR049730">
    <property type="entry name" value="SNF2/RAD54-like_C"/>
</dbReference>
<evidence type="ECO:0000256" key="9">
    <source>
        <dbReference type="SAM" id="Coils"/>
    </source>
</evidence>
<dbReference type="InterPro" id="IPR000330">
    <property type="entry name" value="SNF2_N"/>
</dbReference>
<dbReference type="Pfam" id="PF24580">
    <property type="entry name" value="DUF7607"/>
    <property type="match status" value="1"/>
</dbReference>
<dbReference type="InterPro" id="IPR014001">
    <property type="entry name" value="Helicase_ATP-bd"/>
</dbReference>
<evidence type="ECO:0000256" key="10">
    <source>
        <dbReference type="SAM" id="MobiDB-lite"/>
    </source>
</evidence>
<feature type="domain" description="Helicase C-terminal" evidence="12">
    <location>
        <begin position="1420"/>
        <end position="1501"/>
    </location>
</feature>
<dbReference type="InterPro" id="IPR001650">
    <property type="entry name" value="Helicase_C-like"/>
</dbReference>
<dbReference type="Gene3D" id="3.40.50.300">
    <property type="entry name" value="P-loop containing nucleotide triphosphate hydrolases"/>
    <property type="match status" value="1"/>
</dbReference>
<keyword evidence="6" id="KW-0067">ATP-binding</keyword>
<feature type="compositionally biased region" description="Polar residues" evidence="10">
    <location>
        <begin position="622"/>
        <end position="631"/>
    </location>
</feature>
<feature type="compositionally biased region" description="Polar residues" evidence="10">
    <location>
        <begin position="1334"/>
        <end position="1343"/>
    </location>
</feature>
<dbReference type="PANTHER" id="PTHR45797">
    <property type="entry name" value="RAD54-LIKE"/>
    <property type="match status" value="1"/>
</dbReference>
<keyword evidence="8" id="KW-0539">Nucleus</keyword>
<organism evidence="13 14">
    <name type="scientific">Septoria linicola</name>
    <dbReference type="NCBI Taxonomy" id="215465"/>
    <lineage>
        <taxon>Eukaryota</taxon>
        <taxon>Fungi</taxon>
        <taxon>Dikarya</taxon>
        <taxon>Ascomycota</taxon>
        <taxon>Pezizomycotina</taxon>
        <taxon>Dothideomycetes</taxon>
        <taxon>Dothideomycetidae</taxon>
        <taxon>Mycosphaerellales</taxon>
        <taxon>Mycosphaerellaceae</taxon>
        <taxon>Septoria</taxon>
    </lineage>
</organism>
<feature type="region of interest" description="Disordered" evidence="10">
    <location>
        <begin position="854"/>
        <end position="873"/>
    </location>
</feature>
<evidence type="ECO:0000259" key="12">
    <source>
        <dbReference type="SMART" id="SM00490"/>
    </source>
</evidence>
<evidence type="ECO:0000256" key="7">
    <source>
        <dbReference type="ARBA" id="ARBA00023125"/>
    </source>
</evidence>
<dbReference type="GO" id="GO:0004386">
    <property type="term" value="F:helicase activity"/>
    <property type="evidence" value="ECO:0007669"/>
    <property type="project" value="UniProtKB-KW"/>
</dbReference>
<dbReference type="Gene3D" id="3.40.50.10810">
    <property type="entry name" value="Tandem AAA-ATPase domain"/>
    <property type="match status" value="1"/>
</dbReference>
<evidence type="ECO:0000256" key="5">
    <source>
        <dbReference type="ARBA" id="ARBA00022806"/>
    </source>
</evidence>
<feature type="compositionally biased region" description="Basic and acidic residues" evidence="10">
    <location>
        <begin position="1614"/>
        <end position="1626"/>
    </location>
</feature>
<keyword evidence="14" id="KW-1185">Reference proteome</keyword>
<dbReference type="InterPro" id="IPR056026">
    <property type="entry name" value="DUF7607"/>
</dbReference>
<keyword evidence="3" id="KW-0547">Nucleotide-binding</keyword>
<feature type="coiled-coil region" evidence="9">
    <location>
        <begin position="439"/>
        <end position="466"/>
    </location>
</feature>
<keyword evidence="7" id="KW-0238">DNA-binding</keyword>
<feature type="region of interest" description="Disordered" evidence="10">
    <location>
        <begin position="115"/>
        <end position="144"/>
    </location>
</feature>
<evidence type="ECO:0000313" key="13">
    <source>
        <dbReference type="EMBL" id="USW51792.1"/>
    </source>
</evidence>
<dbReference type="Pfam" id="PF00271">
    <property type="entry name" value="Helicase_C"/>
    <property type="match status" value="1"/>
</dbReference>
<gene>
    <name evidence="13" type="ORF">Slin15195_G051110</name>
</gene>
<name>A0A9Q9ATM6_9PEZI</name>
<proteinExistence type="inferred from homology"/>
<keyword evidence="9" id="KW-0175">Coiled coil</keyword>
<dbReference type="PANTHER" id="PTHR45797:SF1">
    <property type="entry name" value="HELICASE ARIP4"/>
    <property type="match status" value="1"/>
</dbReference>
<dbReference type="GO" id="GO:0005634">
    <property type="term" value="C:nucleus"/>
    <property type="evidence" value="ECO:0007669"/>
    <property type="project" value="UniProtKB-SubCell"/>
</dbReference>
<feature type="compositionally biased region" description="Polar residues" evidence="10">
    <location>
        <begin position="513"/>
        <end position="524"/>
    </location>
</feature>
<evidence type="ECO:0000256" key="3">
    <source>
        <dbReference type="ARBA" id="ARBA00022741"/>
    </source>
</evidence>
<evidence type="ECO:0000256" key="8">
    <source>
        <dbReference type="ARBA" id="ARBA00023242"/>
    </source>
</evidence>
<evidence type="ECO:0000313" key="14">
    <source>
        <dbReference type="Proteomes" id="UP001056384"/>
    </source>
</evidence>
<feature type="compositionally biased region" description="Polar residues" evidence="10">
    <location>
        <begin position="858"/>
        <end position="872"/>
    </location>
</feature>
<feature type="region of interest" description="Disordered" evidence="10">
    <location>
        <begin position="501"/>
        <end position="533"/>
    </location>
</feature>
<reference evidence="13" key="1">
    <citation type="submission" date="2022-06" db="EMBL/GenBank/DDBJ databases">
        <title>Complete genome sequences of two strains of the flax pathogen Septoria linicola.</title>
        <authorList>
            <person name="Lapalu N."/>
            <person name="Simon A."/>
            <person name="Demenou B."/>
            <person name="Paumier D."/>
            <person name="Guillot M.-P."/>
            <person name="Gout L."/>
            <person name="Valade R."/>
        </authorList>
    </citation>
    <scope>NUCLEOTIDE SEQUENCE</scope>
    <source>
        <strain evidence="13">SE15195</strain>
    </source>
</reference>
<dbReference type="SUPFAM" id="SSF52540">
    <property type="entry name" value="P-loop containing nucleoside triphosphate hydrolases"/>
    <property type="match status" value="2"/>
</dbReference>
<evidence type="ECO:0000256" key="4">
    <source>
        <dbReference type="ARBA" id="ARBA00022801"/>
    </source>
</evidence>
<feature type="region of interest" description="Disordered" evidence="10">
    <location>
        <begin position="1315"/>
        <end position="1356"/>
    </location>
</feature>
<dbReference type="Pfam" id="PF00176">
    <property type="entry name" value="SNF2-rel_dom"/>
    <property type="match status" value="1"/>
</dbReference>
<feature type="compositionally biased region" description="Pro residues" evidence="10">
    <location>
        <begin position="1651"/>
        <end position="1660"/>
    </location>
</feature>
<feature type="coiled-coil region" evidence="9">
    <location>
        <begin position="731"/>
        <end position="792"/>
    </location>
</feature>
<comment type="similarity">
    <text evidence="2">Belongs to the SNF2/RAD54 helicase family.</text>
</comment>
<feature type="compositionally biased region" description="Polar residues" evidence="10">
    <location>
        <begin position="1699"/>
        <end position="1709"/>
    </location>
</feature>
<keyword evidence="4 13" id="KW-0378">Hydrolase</keyword>
<dbReference type="GO" id="GO:0003677">
    <property type="term" value="F:DNA binding"/>
    <property type="evidence" value="ECO:0007669"/>
    <property type="project" value="UniProtKB-KW"/>
</dbReference>
<dbReference type="SMART" id="SM00490">
    <property type="entry name" value="HELICc"/>
    <property type="match status" value="1"/>
</dbReference>
<accession>A0A9Q9ATM6</accession>
<evidence type="ECO:0000256" key="2">
    <source>
        <dbReference type="ARBA" id="ARBA00007025"/>
    </source>
</evidence>
<dbReference type="InterPro" id="IPR038718">
    <property type="entry name" value="SNF2-like_sf"/>
</dbReference>
<dbReference type="CDD" id="cd18793">
    <property type="entry name" value="SF2_C_SNF"/>
    <property type="match status" value="1"/>
</dbReference>
<evidence type="ECO:0000256" key="6">
    <source>
        <dbReference type="ARBA" id="ARBA00022840"/>
    </source>
</evidence>
<dbReference type="EMBL" id="CP099420">
    <property type="protein sequence ID" value="USW51792.1"/>
    <property type="molecule type" value="Genomic_DNA"/>
</dbReference>
<dbReference type="SMART" id="SM00487">
    <property type="entry name" value="DEXDc"/>
    <property type="match status" value="1"/>
</dbReference>
<feature type="compositionally biased region" description="Basic residues" evidence="10">
    <location>
        <begin position="501"/>
        <end position="512"/>
    </location>
</feature>
<comment type="subcellular location">
    <subcellularLocation>
        <location evidence="1">Nucleus</location>
    </subcellularLocation>
</comment>
<evidence type="ECO:0000256" key="1">
    <source>
        <dbReference type="ARBA" id="ARBA00004123"/>
    </source>
</evidence>
<feature type="region of interest" description="Disordered" evidence="10">
    <location>
        <begin position="546"/>
        <end position="658"/>
    </location>
</feature>
<dbReference type="Proteomes" id="UP001056384">
    <property type="component" value="Chromosome 3"/>
</dbReference>
<feature type="domain" description="Helicase ATP-binding" evidence="11">
    <location>
        <begin position="965"/>
        <end position="1202"/>
    </location>
</feature>
<dbReference type="InterPro" id="IPR027417">
    <property type="entry name" value="P-loop_NTPase"/>
</dbReference>
<dbReference type="GO" id="GO:0005524">
    <property type="term" value="F:ATP binding"/>
    <property type="evidence" value="ECO:0007669"/>
    <property type="project" value="UniProtKB-KW"/>
</dbReference>
<sequence length="1736" mass="193731">MTSDPWKWTALEVAQFFRNDAVSFVDDMPNGRLPDMELFAQNLENNDVCGAVLFDAVDPGFLRDDCGITSLGQRSAVIHCIRRLKAISAAYASNTEIPAPRTPLSVAATPAAVAGAEQEQPSPVPVLDNSNAKRAGETEVQDISGRKRRKLNLLPQLQAPAPPATFFNDAKLPVDKIFFGDTKLGQELRGSKLAKDITRNPASQLDTPEADESTMIPDDGSDLELEDTNFQFQAPDTLAGEASFVYKRLHHFLHLDAAESQSDSVREISRYGRDAIAVLPYDEKLLIGSKAQSALVFQMSDQGPGCIAKRENVAYLESGFDYDNMNLEGLPEGSNTGEWDFLATKHKSTAGDEVLPAYLQSEYEGSLATLEQEIDADEVEDAEEDGNEKERSLDAVIDAALEDMRSEWRAKVLPQREEKRAWTVWRNTRQSRTLRDGLIVGAQDLINRLEQRVQKFRKEMHREQWRSDKQIIEQCRTMDATVEDIEEQLWQIEVWQRKKEPHHVVRHGHRTHSGQTSANVGSQHLHTDAQDRFSVERDVTMEDVGEDDDFHSAHGDLEPQSQDLGQAEHEDACDEMSEHEDMGSLNDAGSATTGLPEYTDEEQDVMPLLPESDHSDFEPDLSSPSKETPSGRSRRSAPQHSDDEDASDSEPLISPGGFIKTARKVTKLKIGTPSRLRNGINNCEEPIEISSDSTPAKAKPVKKEKSNLKKKVWYSSNPENDTAREVASWDLDELVERLDRMRVLIKLLAEAGPEKRTAIHQKFKAVWRPKFAKEVRKELQALQKNYSGEDRDDAIVTSTKLFLAWKFCKPQHYLEDDSSGIPWEASLEDGGEQIAIFCSLLETYLNKPKLWTRPERSMGSSPPDSSAKQSGSVVIALSSDEEGEPPAGSPKKRKMKQIKLGANAEQSQAAAYHRQQRFKELQNAGSNSQELQAMIQSDPSKSTVVINPLASKDDGEEYICIDRKIANSLKDHQIRGIQFMWREITADGDDGGQGCILAHTMGLGKTVQTIATLVALNEAAQSTNPGVYQQVPDHLRPDDIHERQLRMLIILPAALVQNWRREIDKWASHVFTNIAAIESGRKPYEVVEVLKDWYRLGGVLFMTYALFQKYVNWRDVKEDALADLGAQLDRYLIEGPEIVVADEVHMLKNSNAKVTQAAKKLRTESRIGLTGTPMSNDVDEIYSLVSFAAPDYLGEKKWFNQQYSNPIAQGNRSDSTAYEVRRMLKKLAVLRNQIEPKVDRADIYVLRGSLKPKLEFVIMMPLTNMQRVVYKKYLKALSKDESNLNGTVSQTRIFAWLAALTLLMNHPLAFKRKLLEPPKAKSGAKSQKQRRESTPSVSDSGTKTPPAENDIDPDQLPDMDEAIQSLAFSEEIKQDMISGIDDELRPDHSKKMEMLCVILRLADACDDKVLVFSGSLPTLNYIEEMLRMKGLRCGRIDGNVPIPKRQPIIEAFHSGKTKIMLMSTKAGVGLNIQGANRVVILDFGFNPSHEEQAVGRAYRIGQQKPVFVYRLVIGGTFEDNIYDKQMFKTSLTQRVVDKKNPRRIALGKAGDWLYEPKETLQEDLNQWLGKDEAVLHKILKKQIRDGDRYTGPQIRKLTTIETLQEDAADAPLDEQERREVEEELAHSRNMRQMGKQSANAAAGLSGSQAAMPPPRAPPSTAPLGRPAKSGSAQATPAPGKLVLKLPIKSPQPHGLPNVGGSSRPTSSVPSMPAYPHGHPQQQAAKGARPASTNPRN</sequence>
<keyword evidence="5 13" id="KW-0347">Helicase</keyword>
<feature type="region of interest" description="Disordered" evidence="10">
    <location>
        <begin position="1606"/>
        <end position="1736"/>
    </location>
</feature>
<protein>
    <submittedName>
        <fullName evidence="13">Helicase, P-loop containing nucleoside triphosphate hydrolase, SNF2-like domain superfamily</fullName>
    </submittedName>
</protein>
<dbReference type="GO" id="GO:0016887">
    <property type="term" value="F:ATP hydrolysis activity"/>
    <property type="evidence" value="ECO:0007669"/>
    <property type="project" value="InterPro"/>
</dbReference>